<dbReference type="Proteomes" id="UP001164250">
    <property type="component" value="Chromosome 4"/>
</dbReference>
<dbReference type="EMBL" id="CM047900">
    <property type="protein sequence ID" value="KAJ0100604.1"/>
    <property type="molecule type" value="Genomic_DNA"/>
</dbReference>
<evidence type="ECO:0000313" key="1">
    <source>
        <dbReference type="EMBL" id="KAJ0100604.1"/>
    </source>
</evidence>
<comment type="caution">
    <text evidence="1">The sequence shown here is derived from an EMBL/GenBank/DDBJ whole genome shotgun (WGS) entry which is preliminary data.</text>
</comment>
<organism evidence="1 2">
    <name type="scientific">Pistacia atlantica</name>
    <dbReference type="NCBI Taxonomy" id="434234"/>
    <lineage>
        <taxon>Eukaryota</taxon>
        <taxon>Viridiplantae</taxon>
        <taxon>Streptophyta</taxon>
        <taxon>Embryophyta</taxon>
        <taxon>Tracheophyta</taxon>
        <taxon>Spermatophyta</taxon>
        <taxon>Magnoliopsida</taxon>
        <taxon>eudicotyledons</taxon>
        <taxon>Gunneridae</taxon>
        <taxon>Pentapetalae</taxon>
        <taxon>rosids</taxon>
        <taxon>malvids</taxon>
        <taxon>Sapindales</taxon>
        <taxon>Anacardiaceae</taxon>
        <taxon>Pistacia</taxon>
    </lineage>
</organism>
<reference evidence="2" key="1">
    <citation type="journal article" date="2023" name="G3 (Bethesda)">
        <title>Genome assembly and association tests identify interacting loci associated with vigor, precocity, and sex in interspecific pistachio rootstocks.</title>
        <authorList>
            <person name="Palmer W."/>
            <person name="Jacygrad E."/>
            <person name="Sagayaradj S."/>
            <person name="Cavanaugh K."/>
            <person name="Han R."/>
            <person name="Bertier L."/>
            <person name="Beede B."/>
            <person name="Kafkas S."/>
            <person name="Golino D."/>
            <person name="Preece J."/>
            <person name="Michelmore R."/>
        </authorList>
    </citation>
    <scope>NUCLEOTIDE SEQUENCE [LARGE SCALE GENOMIC DNA]</scope>
</reference>
<proteinExistence type="predicted"/>
<keyword evidence="2" id="KW-1185">Reference proteome</keyword>
<accession>A0ACC1BNK0</accession>
<evidence type="ECO:0000313" key="2">
    <source>
        <dbReference type="Proteomes" id="UP001164250"/>
    </source>
</evidence>
<sequence length="69" mass="8295">MVYLLLLLILVMFVYLQKLCYIGSFSYHSLNTTYYPSLNFVKITMSMLFFFYKILSILGPMEWIDDSDW</sequence>
<protein>
    <submittedName>
        <fullName evidence="1">Uncharacterized protein</fullName>
    </submittedName>
</protein>
<name>A0ACC1BNK0_9ROSI</name>
<gene>
    <name evidence="1" type="ORF">Patl1_20861</name>
</gene>